<gene>
    <name evidence="2" type="ORF">ACFQ4P_07410</name>
</gene>
<feature type="transmembrane region" description="Helical" evidence="1">
    <location>
        <begin position="63"/>
        <end position="88"/>
    </location>
</feature>
<keyword evidence="1" id="KW-0812">Transmembrane</keyword>
<accession>A0ABW4CGY9</accession>
<evidence type="ECO:0000313" key="2">
    <source>
        <dbReference type="EMBL" id="MFD1430072.1"/>
    </source>
</evidence>
<proteinExistence type="predicted"/>
<feature type="transmembrane region" description="Helical" evidence="1">
    <location>
        <begin position="229"/>
        <end position="251"/>
    </location>
</feature>
<feature type="transmembrane region" description="Helical" evidence="1">
    <location>
        <begin position="109"/>
        <end position="138"/>
    </location>
</feature>
<keyword evidence="3" id="KW-1185">Reference proteome</keyword>
<name>A0ABW4CGY9_9LACO</name>
<dbReference type="EMBL" id="JBHTOC010000009">
    <property type="protein sequence ID" value="MFD1430072.1"/>
    <property type="molecule type" value="Genomic_DNA"/>
</dbReference>
<protein>
    <submittedName>
        <fullName evidence="2">ABC transporter permease</fullName>
    </submittedName>
</protein>
<comment type="caution">
    <text evidence="2">The sequence shown here is derived from an EMBL/GenBank/DDBJ whole genome shotgun (WGS) entry which is preliminary data.</text>
</comment>
<feature type="transmembrane region" description="Helical" evidence="1">
    <location>
        <begin position="158"/>
        <end position="177"/>
    </location>
</feature>
<keyword evidence="1" id="KW-0472">Membrane</keyword>
<dbReference type="Proteomes" id="UP001597196">
    <property type="component" value="Unassembled WGS sequence"/>
</dbReference>
<organism evidence="2 3">
    <name type="scientific">Lacticaseibacillus mingshuiensis</name>
    <dbReference type="NCBI Taxonomy" id="2799574"/>
    <lineage>
        <taxon>Bacteria</taxon>
        <taxon>Bacillati</taxon>
        <taxon>Bacillota</taxon>
        <taxon>Bacilli</taxon>
        <taxon>Lactobacillales</taxon>
        <taxon>Lactobacillaceae</taxon>
        <taxon>Lacticaseibacillus</taxon>
    </lineage>
</organism>
<reference evidence="3" key="1">
    <citation type="journal article" date="2019" name="Int. J. Syst. Evol. Microbiol.">
        <title>The Global Catalogue of Microorganisms (GCM) 10K type strain sequencing project: providing services to taxonomists for standard genome sequencing and annotation.</title>
        <authorList>
            <consortium name="The Broad Institute Genomics Platform"/>
            <consortium name="The Broad Institute Genome Sequencing Center for Infectious Disease"/>
            <person name="Wu L."/>
            <person name="Ma J."/>
        </authorList>
    </citation>
    <scope>NUCLEOTIDE SEQUENCE [LARGE SCALE GENOMIC DNA]</scope>
    <source>
        <strain evidence="3">CCM 8980</strain>
    </source>
</reference>
<keyword evidence="1" id="KW-1133">Transmembrane helix</keyword>
<dbReference type="PANTHER" id="PTHR37305">
    <property type="entry name" value="INTEGRAL MEMBRANE PROTEIN-RELATED"/>
    <property type="match status" value="1"/>
</dbReference>
<feature type="transmembrane region" description="Helical" evidence="1">
    <location>
        <begin position="16"/>
        <end position="43"/>
    </location>
</feature>
<dbReference type="RefSeq" id="WP_203626521.1">
    <property type="nucleotide sequence ID" value="NZ_BOLQ01000005.1"/>
</dbReference>
<sequence>MINQMRADLYRQFHTLGYYLVVLATIALSALIVGFKSVGGVMIQTDTTNLDKLASKSWTAIESLQAATLSSSLLVYLYIGLFVILIGYEFSQKTYKNTLLSGISRLQFIFAKYVTLVVDMLVLIFIYYLTALAVNGLAGRSLGENLGTLLGNTATESLTIAFFISAVFSLAIVLLVATGSNVIASVFIALWPILIGVIEALTQWNWLKYFDVTGAAENIALGTLKVDALWPYLGTCIGLVLLSLVGSAAVIRHREL</sequence>
<evidence type="ECO:0000256" key="1">
    <source>
        <dbReference type="SAM" id="Phobius"/>
    </source>
</evidence>
<evidence type="ECO:0000313" key="3">
    <source>
        <dbReference type="Proteomes" id="UP001597196"/>
    </source>
</evidence>
<dbReference type="PANTHER" id="PTHR37305:SF1">
    <property type="entry name" value="MEMBRANE PROTEIN"/>
    <property type="match status" value="1"/>
</dbReference>
<feature type="transmembrane region" description="Helical" evidence="1">
    <location>
        <begin position="182"/>
        <end position="201"/>
    </location>
</feature>
<dbReference type="Pfam" id="PF12730">
    <property type="entry name" value="ABC2_membrane_4"/>
    <property type="match status" value="1"/>
</dbReference>